<dbReference type="InterPro" id="IPR040591">
    <property type="entry name" value="RqcP2_RBD"/>
</dbReference>
<dbReference type="OrthoDB" id="9812787at2"/>
<dbReference type="Gene3D" id="3.10.290.10">
    <property type="entry name" value="RNA-binding S4 domain"/>
    <property type="match status" value="1"/>
</dbReference>
<gene>
    <name evidence="3" type="ORF">UH38_06950</name>
</gene>
<dbReference type="Gene3D" id="3.30.70.330">
    <property type="match status" value="1"/>
</dbReference>
<dbReference type="Gene3D" id="3.30.1370.160">
    <property type="match status" value="1"/>
</dbReference>
<reference evidence="3 4" key="1">
    <citation type="submission" date="2015-02" db="EMBL/GenBank/DDBJ databases">
        <title>Draft genome of a novel marine cyanobacterium (Chroococcales) isolated from South Atlantic Ocean.</title>
        <authorList>
            <person name="Rigonato J."/>
            <person name="Alvarenga D.O."/>
            <person name="Branco L.H."/>
            <person name="Varani A.M."/>
            <person name="Brandini F.P."/>
            <person name="Fiore M.F."/>
        </authorList>
    </citation>
    <scope>NUCLEOTIDE SEQUENCE [LARGE SCALE GENOMIC DNA]</scope>
    <source>
        <strain evidence="3 4">CENA595</strain>
    </source>
</reference>
<dbReference type="Pfam" id="PF17774">
    <property type="entry name" value="YlmH_RBD"/>
    <property type="match status" value="1"/>
</dbReference>
<evidence type="ECO:0000313" key="4">
    <source>
        <dbReference type="Proteomes" id="UP000032452"/>
    </source>
</evidence>
<dbReference type="STRING" id="1618023.UH38_06950"/>
<organism evidence="3 4">
    <name type="scientific">Aliterella atlantica CENA595</name>
    <dbReference type="NCBI Taxonomy" id="1618023"/>
    <lineage>
        <taxon>Bacteria</taxon>
        <taxon>Bacillati</taxon>
        <taxon>Cyanobacteriota</taxon>
        <taxon>Cyanophyceae</taxon>
        <taxon>Chroococcidiopsidales</taxon>
        <taxon>Aliterellaceae</taxon>
        <taxon>Aliterella</taxon>
    </lineage>
</organism>
<dbReference type="Proteomes" id="UP000032452">
    <property type="component" value="Unassembled WGS sequence"/>
</dbReference>
<dbReference type="CDD" id="cd00165">
    <property type="entry name" value="S4"/>
    <property type="match status" value="1"/>
</dbReference>
<dbReference type="PROSITE" id="PS50889">
    <property type="entry name" value="S4"/>
    <property type="match status" value="1"/>
</dbReference>
<keyword evidence="1" id="KW-0694">RNA-binding</keyword>
<comment type="caution">
    <text evidence="3">The sequence shown here is derived from an EMBL/GenBank/DDBJ whole genome shotgun (WGS) entry which is preliminary data.</text>
</comment>
<dbReference type="RefSeq" id="WP_045053914.1">
    <property type="nucleotide sequence ID" value="NZ_CAWMDP010000032.1"/>
</dbReference>
<dbReference type="InterPro" id="IPR017506">
    <property type="entry name" value="PSII_S4"/>
</dbReference>
<proteinExistence type="predicted"/>
<dbReference type="PATRIC" id="fig|1618023.3.peg.2880"/>
<sequence length="259" mass="29094">MLPREEILKGVENRDSIVRVIDRAEQAIKTWEVVLTDFLSPPELAELQKAFSRLTEVQIVAWGGYEQAERQRVAIARAEIPLDKSQVELVALEIAGNFLFDTATHRDFLGAMLGTGIVREKTGDIIVLGERGAQAIATPEIADFLEMELKQVRSVPVKTQRIDLSELKIREPKKKELTTVEASLRLDAIASAGFGMSRSKMAELIDSGDVRVNWKDIIQASYQVKTGDLIAIRGKGRLEVGEIMVTKKERYRVQLTRYM</sequence>
<dbReference type="GO" id="GO:0003723">
    <property type="term" value="F:RNA binding"/>
    <property type="evidence" value="ECO:0007669"/>
    <property type="project" value="UniProtKB-KW"/>
</dbReference>
<name>A0A0D8ZVS4_9CYAN</name>
<dbReference type="InterPro" id="IPR012677">
    <property type="entry name" value="Nucleotide-bd_a/b_plait_sf"/>
</dbReference>
<dbReference type="SMART" id="SM00363">
    <property type="entry name" value="S4"/>
    <property type="match status" value="1"/>
</dbReference>
<keyword evidence="4" id="KW-1185">Reference proteome</keyword>
<dbReference type="AlphaFoldDB" id="A0A0D8ZVS4"/>
<dbReference type="InterPro" id="IPR002942">
    <property type="entry name" value="S4_RNA-bd"/>
</dbReference>
<dbReference type="PANTHER" id="PTHR13633:SF3">
    <property type="entry name" value="MITOCHONDRIAL TRANSCRIPTION RESCUE FACTOR 1"/>
    <property type="match status" value="1"/>
</dbReference>
<protein>
    <submittedName>
        <fullName evidence="3">RNA-binding protein</fullName>
    </submittedName>
</protein>
<feature type="domain" description="RNA-binding S4" evidence="2">
    <location>
        <begin position="184"/>
        <end position="252"/>
    </location>
</feature>
<evidence type="ECO:0000256" key="1">
    <source>
        <dbReference type="PROSITE-ProRule" id="PRU00182"/>
    </source>
</evidence>
<dbReference type="NCBIfam" id="TIGR03069">
    <property type="entry name" value="PS_II_S4"/>
    <property type="match status" value="1"/>
</dbReference>
<evidence type="ECO:0000313" key="3">
    <source>
        <dbReference type="EMBL" id="KJH72492.1"/>
    </source>
</evidence>
<dbReference type="InterPro" id="IPR036986">
    <property type="entry name" value="S4_RNA-bd_sf"/>
</dbReference>
<dbReference type="EMBL" id="JYON01000005">
    <property type="protein sequence ID" value="KJH72492.1"/>
    <property type="molecule type" value="Genomic_DNA"/>
</dbReference>
<dbReference type="SUPFAM" id="SSF55174">
    <property type="entry name" value="Alpha-L RNA-binding motif"/>
    <property type="match status" value="1"/>
</dbReference>
<dbReference type="Pfam" id="PF01479">
    <property type="entry name" value="S4"/>
    <property type="match status" value="1"/>
</dbReference>
<accession>A0A0D8ZVS4</accession>
<evidence type="ECO:0000259" key="2">
    <source>
        <dbReference type="SMART" id="SM00363"/>
    </source>
</evidence>
<dbReference type="PANTHER" id="PTHR13633">
    <property type="entry name" value="MITOCHONDRIAL TRANSCRIPTION RESCUE FACTOR 1"/>
    <property type="match status" value="1"/>
</dbReference>